<dbReference type="AlphaFoldDB" id="A0A0F9J763"/>
<dbReference type="EMBL" id="LAZR01012159">
    <property type="protein sequence ID" value="KKM29049.1"/>
    <property type="molecule type" value="Genomic_DNA"/>
</dbReference>
<proteinExistence type="predicted"/>
<reference evidence="1" key="1">
    <citation type="journal article" date="2015" name="Nature">
        <title>Complex archaea that bridge the gap between prokaryotes and eukaryotes.</title>
        <authorList>
            <person name="Spang A."/>
            <person name="Saw J.H."/>
            <person name="Jorgensen S.L."/>
            <person name="Zaremba-Niedzwiedzka K."/>
            <person name="Martijn J."/>
            <person name="Lind A.E."/>
            <person name="van Eijk R."/>
            <person name="Schleper C."/>
            <person name="Guy L."/>
            <person name="Ettema T.J."/>
        </authorList>
    </citation>
    <scope>NUCLEOTIDE SEQUENCE</scope>
</reference>
<sequence>MLRNPKDFFLANCKWRPHKRLKSIIKSYLYAVNKGLQSNLVVTGKYDYEYKHPKIKYVGWQKHKQLRKLLSESIASIHLSWLDWCPNSMVEAIVSRTPIIYSKSGGHTELGEGSGIGIEDTQWNFKACDLYDPPIINKIEIIAEPINTVLFRVRGFVTSCDGELYIKDLNR</sequence>
<organism evidence="1">
    <name type="scientific">marine sediment metagenome</name>
    <dbReference type="NCBI Taxonomy" id="412755"/>
    <lineage>
        <taxon>unclassified sequences</taxon>
        <taxon>metagenomes</taxon>
        <taxon>ecological metagenomes</taxon>
    </lineage>
</organism>
<evidence type="ECO:0008006" key="2">
    <source>
        <dbReference type="Google" id="ProtNLM"/>
    </source>
</evidence>
<dbReference type="SUPFAM" id="SSF53756">
    <property type="entry name" value="UDP-Glycosyltransferase/glycogen phosphorylase"/>
    <property type="match status" value="1"/>
</dbReference>
<accession>A0A0F9J763</accession>
<comment type="caution">
    <text evidence="1">The sequence shown here is derived from an EMBL/GenBank/DDBJ whole genome shotgun (WGS) entry which is preliminary data.</text>
</comment>
<name>A0A0F9J763_9ZZZZ</name>
<protein>
    <recommendedName>
        <fullName evidence="2">Glycosyl transferase family 1 domain-containing protein</fullName>
    </recommendedName>
</protein>
<dbReference type="Gene3D" id="3.40.50.2000">
    <property type="entry name" value="Glycogen Phosphorylase B"/>
    <property type="match status" value="1"/>
</dbReference>
<evidence type="ECO:0000313" key="1">
    <source>
        <dbReference type="EMBL" id="KKM29049.1"/>
    </source>
</evidence>
<gene>
    <name evidence="1" type="ORF">LCGC14_1566340</name>
</gene>